<dbReference type="GO" id="GO:0000976">
    <property type="term" value="F:transcription cis-regulatory region binding"/>
    <property type="evidence" value="ECO:0007669"/>
    <property type="project" value="TreeGrafter"/>
</dbReference>
<dbReference type="GO" id="GO:0003700">
    <property type="term" value="F:DNA-binding transcription factor activity"/>
    <property type="evidence" value="ECO:0007669"/>
    <property type="project" value="TreeGrafter"/>
</dbReference>
<dbReference type="Pfam" id="PF00440">
    <property type="entry name" value="TetR_N"/>
    <property type="match status" value="1"/>
</dbReference>
<dbReference type="Gene3D" id="1.10.10.60">
    <property type="entry name" value="Homeodomain-like"/>
    <property type="match status" value="1"/>
</dbReference>
<dbReference type="InterPro" id="IPR050109">
    <property type="entry name" value="HTH-type_TetR-like_transc_reg"/>
</dbReference>
<evidence type="ECO:0000259" key="3">
    <source>
        <dbReference type="PROSITE" id="PS50977"/>
    </source>
</evidence>
<dbReference type="Gene3D" id="1.10.357.10">
    <property type="entry name" value="Tetracycline Repressor, domain 2"/>
    <property type="match status" value="1"/>
</dbReference>
<dbReference type="PANTHER" id="PTHR30055:SF226">
    <property type="entry name" value="HTH-TYPE TRANSCRIPTIONAL REGULATOR PKSA"/>
    <property type="match status" value="1"/>
</dbReference>
<protein>
    <submittedName>
        <fullName evidence="4">Transcriptional regulator, TetR family</fullName>
    </submittedName>
</protein>
<gene>
    <name evidence="4" type="ORF">dnm_092450</name>
</gene>
<accession>A0A975GUQ1</accession>
<evidence type="ECO:0000313" key="4">
    <source>
        <dbReference type="EMBL" id="QTA93148.1"/>
    </source>
</evidence>
<dbReference type="PANTHER" id="PTHR30055">
    <property type="entry name" value="HTH-TYPE TRANSCRIPTIONAL REGULATOR RUTR"/>
    <property type="match status" value="1"/>
</dbReference>
<dbReference type="RefSeq" id="WP_207680216.1">
    <property type="nucleotide sequence ID" value="NZ_CP061800.1"/>
</dbReference>
<dbReference type="EMBL" id="CP061800">
    <property type="protein sequence ID" value="QTA93148.1"/>
    <property type="molecule type" value="Genomic_DNA"/>
</dbReference>
<evidence type="ECO:0000256" key="2">
    <source>
        <dbReference type="PROSITE-ProRule" id="PRU00335"/>
    </source>
</evidence>
<dbReference type="Proteomes" id="UP000663722">
    <property type="component" value="Chromosome"/>
</dbReference>
<feature type="domain" description="HTH tetR-type" evidence="3">
    <location>
        <begin position="22"/>
        <end position="82"/>
    </location>
</feature>
<dbReference type="AlphaFoldDB" id="A0A975GUQ1"/>
<dbReference type="SUPFAM" id="SSF46689">
    <property type="entry name" value="Homeodomain-like"/>
    <property type="match status" value="1"/>
</dbReference>
<dbReference type="InterPro" id="IPR009057">
    <property type="entry name" value="Homeodomain-like_sf"/>
</dbReference>
<name>A0A975GUQ1_9BACT</name>
<evidence type="ECO:0000313" key="5">
    <source>
        <dbReference type="Proteomes" id="UP000663722"/>
    </source>
</evidence>
<feature type="DNA-binding region" description="H-T-H motif" evidence="2">
    <location>
        <begin position="45"/>
        <end position="64"/>
    </location>
</feature>
<dbReference type="KEGG" id="dmm:dnm_092450"/>
<dbReference type="InterPro" id="IPR001647">
    <property type="entry name" value="HTH_TetR"/>
</dbReference>
<proteinExistence type="predicted"/>
<sequence>MKQQTPKIKDIPTQVKNPDLVERRRRQIVDAAVQLFIEKGFHKTTTRQIANAAGFSIGSLYEYVASKEDVLYMVCDAIHAEVQRGLQSALARAGKGRDALSEMIREYFLVCHRMSDHILLIYQETQALPTQWRENVLESELGISGVFVKVLAQMATSGNMPHLDEHSIELIAHNITVLGHMWAFRRWFLARHYSIEDYIKLQTDFILGISTRSSEDIHSNL</sequence>
<dbReference type="PROSITE" id="PS50977">
    <property type="entry name" value="HTH_TETR_2"/>
    <property type="match status" value="1"/>
</dbReference>
<keyword evidence="5" id="KW-1185">Reference proteome</keyword>
<evidence type="ECO:0000256" key="1">
    <source>
        <dbReference type="ARBA" id="ARBA00023125"/>
    </source>
</evidence>
<keyword evidence="1 2" id="KW-0238">DNA-binding</keyword>
<organism evidence="4 5">
    <name type="scientific">Desulfonema magnum</name>
    <dbReference type="NCBI Taxonomy" id="45655"/>
    <lineage>
        <taxon>Bacteria</taxon>
        <taxon>Pseudomonadati</taxon>
        <taxon>Thermodesulfobacteriota</taxon>
        <taxon>Desulfobacteria</taxon>
        <taxon>Desulfobacterales</taxon>
        <taxon>Desulfococcaceae</taxon>
        <taxon>Desulfonema</taxon>
    </lineage>
</organism>
<reference evidence="4" key="1">
    <citation type="journal article" date="2021" name="Microb. Physiol.">
        <title>Proteogenomic Insights into the Physiology of Marine, Sulfate-Reducing, Filamentous Desulfonema limicola and Desulfonema magnum.</title>
        <authorList>
            <person name="Schnaars V."/>
            <person name="Wohlbrand L."/>
            <person name="Scheve S."/>
            <person name="Hinrichs C."/>
            <person name="Reinhardt R."/>
            <person name="Rabus R."/>
        </authorList>
    </citation>
    <scope>NUCLEOTIDE SEQUENCE</scope>
    <source>
        <strain evidence="4">4be13</strain>
    </source>
</reference>
<dbReference type="PRINTS" id="PR00455">
    <property type="entry name" value="HTHTETR"/>
</dbReference>